<dbReference type="PROSITE" id="PS01037">
    <property type="entry name" value="SBP_BACTERIAL_1"/>
    <property type="match status" value="1"/>
</dbReference>
<dbReference type="Proteomes" id="UP000002730">
    <property type="component" value="Chromosome"/>
</dbReference>
<dbReference type="InterPro" id="IPR006059">
    <property type="entry name" value="SBP"/>
</dbReference>
<keyword evidence="2" id="KW-0813">Transport</keyword>
<dbReference type="AlphaFoldDB" id="D9SR33"/>
<keyword evidence="5" id="KW-1185">Reference proteome</keyword>
<sequence length="419" mass="47444">MYKKLMTLIVIFVFVFSFSGCGNEKVNSTKQQETVTIKFSWWGTDTRHEATMSAVKKFQEKYPNIKVKMEFGEWTGFQKKMAVYIAGNTEPDVMQINYDWLQLYSKDGAGFYDLNKVSDIFNLQNFNEKILSYGSKNNIVNGVPLASNVKGLYYNKTTFDKFGVPIPKTWDDLFKAAEKFGEGYYPLELDSRGGWNLAATYVQQKTGKDFIKVDGTIGFSERDIKDLLTFYKSLLDKKVIPNLQGKKISNFDEGKYAGTYQWISNSEKYAKKLKDKNQELIAGDLPVIDDAVNSGWYVKPSSLFAISKNTEHPKEAAMLLEYLVNDTEGIVAMGTDRGLSVSNAAKEYLNTLDKTVQFDATEKLNAIKPVLMNPYFENTLIQNICEASIEEITYDKSTIDECAKNTYAKLVTTLSVVAK</sequence>
<dbReference type="RefSeq" id="WP_010074902.1">
    <property type="nucleotide sequence ID" value="NC_014393.1"/>
</dbReference>
<reference evidence="4 5" key="1">
    <citation type="submission" date="2010-08" db="EMBL/GenBank/DDBJ databases">
        <title>Complete sequence of Clostridium cellulovorans 743B.</title>
        <authorList>
            <consortium name="US DOE Joint Genome Institute"/>
            <person name="Lucas S."/>
            <person name="Copeland A."/>
            <person name="Lapidus A."/>
            <person name="Cheng J.-F."/>
            <person name="Bruce D."/>
            <person name="Goodwin L."/>
            <person name="Pitluck S."/>
            <person name="Chertkov O."/>
            <person name="Detter J.C."/>
            <person name="Han C."/>
            <person name="Tapia R."/>
            <person name="Land M."/>
            <person name="Hauser L."/>
            <person name="Chang Y.-J."/>
            <person name="Jeffries C."/>
            <person name="Kyrpides N."/>
            <person name="Ivanova N."/>
            <person name="Mikhailova N."/>
            <person name="Hemme C.L."/>
            <person name="Woyke T."/>
        </authorList>
    </citation>
    <scope>NUCLEOTIDE SEQUENCE [LARGE SCALE GENOMIC DNA]</scope>
    <source>
        <strain evidence="5">ATCC 35296 / DSM 3052 / OCM 3 / 743B</strain>
    </source>
</reference>
<accession>D9SR33</accession>
<comment type="similarity">
    <text evidence="1">Belongs to the bacterial solute-binding protein 1 family.</text>
</comment>
<evidence type="ECO:0000256" key="3">
    <source>
        <dbReference type="ARBA" id="ARBA00022729"/>
    </source>
</evidence>
<dbReference type="PANTHER" id="PTHR43649:SF11">
    <property type="entry name" value="ABC TRANSPORTER SUBSTRATE-BINDING PROTEIN YESO-RELATED"/>
    <property type="match status" value="1"/>
</dbReference>
<dbReference type="KEGG" id="ccb:Clocel_0548"/>
<dbReference type="InterPro" id="IPR050490">
    <property type="entry name" value="Bact_solute-bd_prot1"/>
</dbReference>
<dbReference type="OrthoDB" id="9764112at2"/>
<protein>
    <submittedName>
        <fullName evidence="4">Extracellular solute-binding protein family 1</fullName>
    </submittedName>
</protein>
<name>D9SR33_CLOC7</name>
<dbReference type="PANTHER" id="PTHR43649">
    <property type="entry name" value="ARABINOSE-BINDING PROTEIN-RELATED"/>
    <property type="match status" value="1"/>
</dbReference>
<evidence type="ECO:0000256" key="1">
    <source>
        <dbReference type="ARBA" id="ARBA00008520"/>
    </source>
</evidence>
<proteinExistence type="inferred from homology"/>
<dbReference type="eggNOG" id="COG1653">
    <property type="taxonomic scope" value="Bacteria"/>
</dbReference>
<dbReference type="PROSITE" id="PS51257">
    <property type="entry name" value="PROKAR_LIPOPROTEIN"/>
    <property type="match status" value="1"/>
</dbReference>
<dbReference type="STRING" id="573061.Clocel_0548"/>
<evidence type="ECO:0000313" key="4">
    <source>
        <dbReference type="EMBL" id="ADL50321.1"/>
    </source>
</evidence>
<dbReference type="HOGENOM" id="CLU_031285_5_0_9"/>
<evidence type="ECO:0000256" key="2">
    <source>
        <dbReference type="ARBA" id="ARBA00022448"/>
    </source>
</evidence>
<dbReference type="InterPro" id="IPR006061">
    <property type="entry name" value="SBP_1_CS"/>
</dbReference>
<evidence type="ECO:0000313" key="5">
    <source>
        <dbReference type="Proteomes" id="UP000002730"/>
    </source>
</evidence>
<organism evidence="4 5">
    <name type="scientific">Clostridium cellulovorans (strain ATCC 35296 / DSM 3052 / OCM 3 / 743B)</name>
    <dbReference type="NCBI Taxonomy" id="573061"/>
    <lineage>
        <taxon>Bacteria</taxon>
        <taxon>Bacillati</taxon>
        <taxon>Bacillota</taxon>
        <taxon>Clostridia</taxon>
        <taxon>Eubacteriales</taxon>
        <taxon>Clostridiaceae</taxon>
        <taxon>Clostridium</taxon>
    </lineage>
</organism>
<dbReference type="EMBL" id="CP002160">
    <property type="protein sequence ID" value="ADL50321.1"/>
    <property type="molecule type" value="Genomic_DNA"/>
</dbReference>
<dbReference type="GO" id="GO:0055085">
    <property type="term" value="P:transmembrane transport"/>
    <property type="evidence" value="ECO:0007669"/>
    <property type="project" value="InterPro"/>
</dbReference>
<dbReference type="SUPFAM" id="SSF53850">
    <property type="entry name" value="Periplasmic binding protein-like II"/>
    <property type="match status" value="1"/>
</dbReference>
<keyword evidence="3" id="KW-0732">Signal</keyword>
<dbReference type="Gene3D" id="3.40.190.10">
    <property type="entry name" value="Periplasmic binding protein-like II"/>
    <property type="match status" value="2"/>
</dbReference>
<gene>
    <name evidence="4" type="ordered locus">Clocel_0548</name>
</gene>
<dbReference type="Pfam" id="PF13416">
    <property type="entry name" value="SBP_bac_8"/>
    <property type="match status" value="1"/>
</dbReference>